<dbReference type="Pfam" id="PF06224">
    <property type="entry name" value="AlkZ-like"/>
    <property type="match status" value="1"/>
</dbReference>
<reference evidence="1 2" key="1">
    <citation type="submission" date="2021-03" db="EMBL/GenBank/DDBJ databases">
        <title>Genomic Encyclopedia of Type Strains, Phase III (KMG-III): the genomes of soil and plant-associated and newly described type strains.</title>
        <authorList>
            <person name="Whitman W."/>
        </authorList>
    </citation>
    <scope>NUCLEOTIDE SEQUENCE [LARGE SCALE GENOMIC DNA]</scope>
    <source>
        <strain evidence="1 2">IMMIB AFH-6</strain>
    </source>
</reference>
<organism evidence="1 2">
    <name type="scientific">Azospirillum rugosum</name>
    <dbReference type="NCBI Taxonomy" id="416170"/>
    <lineage>
        <taxon>Bacteria</taxon>
        <taxon>Pseudomonadati</taxon>
        <taxon>Pseudomonadota</taxon>
        <taxon>Alphaproteobacteria</taxon>
        <taxon>Rhodospirillales</taxon>
        <taxon>Azospirillaceae</taxon>
        <taxon>Azospirillum</taxon>
    </lineage>
</organism>
<proteinExistence type="predicted"/>
<comment type="caution">
    <text evidence="1">The sequence shown here is derived from an EMBL/GenBank/DDBJ whole genome shotgun (WGS) entry which is preliminary data.</text>
</comment>
<keyword evidence="2" id="KW-1185">Reference proteome</keyword>
<sequence>MSLSSFPISGQQARAIWLRAQRLDEAAPFGSGPEAAWRAVEHLGYVQIDAINVIERSHHHILYTRIPDYRPSDLDRAQAADKTVFEYWTHALSYVSVGDFRFFRPAMAAFRAGPPKPYDSLDPADYAAMLRRIEAEGPIAIRDIDDDVLVEKTHPWGSRKPSRRALRYGFFAGDLVVSKRTGIEKTYDLTGRHFGWAEAPQTATEEEVAAYLLDRALRSQGLVSLDSASYGVTRAKAALSRIIDAGVAAGSLVPIHLDGQEKLRHWTTPEALDESRDRTATRRVHILSPFDPLVIQRKRFKLFFGHEHRFEAYVPPAQRVYGYFTLPVIVGQRPVAVLDLKMDRPSKTLLIQKWSWLVDPSPSLKGRIDRELQRFEAFQRGGA</sequence>
<dbReference type="EMBL" id="JAGINP010000027">
    <property type="protein sequence ID" value="MBP2296139.1"/>
    <property type="molecule type" value="Genomic_DNA"/>
</dbReference>
<dbReference type="Proteomes" id="UP000781958">
    <property type="component" value="Unassembled WGS sequence"/>
</dbReference>
<name>A0ABS4SUB4_9PROT</name>
<dbReference type="InterPro" id="IPR009351">
    <property type="entry name" value="AlkZ-like"/>
</dbReference>
<evidence type="ECO:0000313" key="1">
    <source>
        <dbReference type="EMBL" id="MBP2296139.1"/>
    </source>
</evidence>
<accession>A0ABS4SUB4</accession>
<dbReference type="RefSeq" id="WP_209770891.1">
    <property type="nucleotide sequence ID" value="NZ_JAGINP010000027.1"/>
</dbReference>
<dbReference type="PANTHER" id="PTHR30528:SF0">
    <property type="entry name" value="CYTOPLASMIC PROTEIN"/>
    <property type="match status" value="1"/>
</dbReference>
<evidence type="ECO:0000313" key="2">
    <source>
        <dbReference type="Proteomes" id="UP000781958"/>
    </source>
</evidence>
<gene>
    <name evidence="1" type="ORF">J2851_005954</name>
</gene>
<protein>
    <submittedName>
        <fullName evidence="1">Uncharacterized protein YcaQ</fullName>
    </submittedName>
</protein>
<dbReference type="PANTHER" id="PTHR30528">
    <property type="entry name" value="CYTOPLASMIC PROTEIN"/>
    <property type="match status" value="1"/>
</dbReference>